<dbReference type="AlphaFoldDB" id="A0AAV0GA15"/>
<keyword evidence="2" id="KW-1185">Reference proteome</keyword>
<dbReference type="Proteomes" id="UP001152523">
    <property type="component" value="Unassembled WGS sequence"/>
</dbReference>
<protein>
    <submittedName>
        <fullName evidence="1">Uncharacterized protein</fullName>
    </submittedName>
</protein>
<dbReference type="EMBL" id="CAMAPF010001065">
    <property type="protein sequence ID" value="CAH9144462.1"/>
    <property type="molecule type" value="Genomic_DNA"/>
</dbReference>
<accession>A0AAV0GA15</accession>
<gene>
    <name evidence="1" type="ORF">CEPIT_LOCUS41459</name>
</gene>
<name>A0AAV0GA15_9ASTE</name>
<organism evidence="1 2">
    <name type="scientific">Cuscuta epithymum</name>
    <dbReference type="NCBI Taxonomy" id="186058"/>
    <lineage>
        <taxon>Eukaryota</taxon>
        <taxon>Viridiplantae</taxon>
        <taxon>Streptophyta</taxon>
        <taxon>Embryophyta</taxon>
        <taxon>Tracheophyta</taxon>
        <taxon>Spermatophyta</taxon>
        <taxon>Magnoliopsida</taxon>
        <taxon>eudicotyledons</taxon>
        <taxon>Gunneridae</taxon>
        <taxon>Pentapetalae</taxon>
        <taxon>asterids</taxon>
        <taxon>lamiids</taxon>
        <taxon>Solanales</taxon>
        <taxon>Convolvulaceae</taxon>
        <taxon>Cuscuteae</taxon>
        <taxon>Cuscuta</taxon>
        <taxon>Cuscuta subgen. Cuscuta</taxon>
    </lineage>
</organism>
<feature type="non-terminal residue" evidence="1">
    <location>
        <position position="37"/>
    </location>
</feature>
<sequence length="37" mass="4305">MFQQSIMFVDGYYKKSPSIVLKEENQLAGMLNFNYGL</sequence>
<evidence type="ECO:0000313" key="2">
    <source>
        <dbReference type="Proteomes" id="UP001152523"/>
    </source>
</evidence>
<comment type="caution">
    <text evidence="1">The sequence shown here is derived from an EMBL/GenBank/DDBJ whole genome shotgun (WGS) entry which is preliminary data.</text>
</comment>
<evidence type="ECO:0000313" key="1">
    <source>
        <dbReference type="EMBL" id="CAH9144462.1"/>
    </source>
</evidence>
<reference evidence="1" key="1">
    <citation type="submission" date="2022-07" db="EMBL/GenBank/DDBJ databases">
        <authorList>
            <person name="Macas J."/>
            <person name="Novak P."/>
            <person name="Neumann P."/>
        </authorList>
    </citation>
    <scope>NUCLEOTIDE SEQUENCE</scope>
</reference>
<proteinExistence type="predicted"/>